<evidence type="ECO:0000313" key="4">
    <source>
        <dbReference type="Proteomes" id="UP000612055"/>
    </source>
</evidence>
<dbReference type="EMBL" id="JAEHOE010000107">
    <property type="protein sequence ID" value="KAG2486790.1"/>
    <property type="molecule type" value="Genomic_DNA"/>
</dbReference>
<sequence length="1060" mass="110342">MMAGRCGRKRLLGVFATVAQQHGALPTSSLGLIAELLTPDTAQQCLARAFPALRQLRLTGVTPDTLPPALEALALLVRGSGEDAPTNGTGGGSRDNELGSGQAPNSAAADAGVQPPSAVPSGSAAAALDPDGPMLFGLRPAGLKQFPAAAASGLLGTGPEISSALLGPGRPPPCLPLPSLSDLSFKGAGSFQPELIARLFTSLYGASHVTRLELLSDWLESTVHVSTLQPLTQLKSLALGGVALGLCGEPDALTALCSLTHLQACTIALQTVPQGRAWDDEWLDDGHDRSQLASCALPPSLASLALSHGPHDDGRATPLVHLSGLSATSTLTSLNLTDVVAQFDLAAITQLTSLRVISAPHTDLELDGGISNLCSLTELVASGLTSYKYDMVPDGDLAIMQPLSYVLPPRLPQATLTFNTQRRRHGGGVALFGLERLCAGEHMTRLEIGDASFDCPSMQLKARSVAGLVGLKELVAPSADLYGNSRENLANLTALTLLQLQHLEYVPLQRATHTDSDEDEEDSHQDERLTGDVAARARTEPAWPLPPNLQRLCLGAEASHGWPELELSLSVLERVICANGPARLELYGSYDGDLNVEALRGLAGLQQLHAPSVCVELGPGGLSPLSALTAIRVRGITFAAEGSGAGSAPAGETELAPSLLPPGLRILELGEPLPGARGPQWQLLGRLGTAPPTLHTVTPMPQCLILDGPSELVTESGALRPEAESLLCNAARFLASLPQPPHYLAVGLRPRPASTWREPSLEPGQTGPARLVAPERQRWQLLPVGAGKAAAPGGDSSAAGSGAGSGGAAGTATALLQGSHAPWLAAVGCIPLEKLVLTRVRLGPEDLAALADHMPHLKELTLALCELPDLPALRLLGGLERLQVLRLDCGGWFGVPWFGEPWAEGDWAYLPPAVPLACALAQERIDGLWSDLLFTDSDEEGCLPEPGEAAATAPKPAMSCPPACMGLGAAVSQRLAEPDPCVHCTCFGAGEVPPGAAEALLGLCRSAPASLRHVGLKHWGCPRSGPARALEGLVEQLRPRLEAEGRGGVRVAPEMMFEEL</sequence>
<accession>A0A836BS23</accession>
<name>A0A836BS23_9CHLO</name>
<reference evidence="3" key="1">
    <citation type="journal article" date="2020" name="bioRxiv">
        <title>Comparative genomics of Chlamydomonas.</title>
        <authorList>
            <person name="Craig R.J."/>
            <person name="Hasan A.R."/>
            <person name="Ness R.W."/>
            <person name="Keightley P.D."/>
        </authorList>
    </citation>
    <scope>NUCLEOTIDE SEQUENCE</scope>
    <source>
        <strain evidence="3">CCAP 11/70</strain>
    </source>
</reference>
<dbReference type="Proteomes" id="UP000612055">
    <property type="component" value="Unassembled WGS sequence"/>
</dbReference>
<dbReference type="SUPFAM" id="SSF52047">
    <property type="entry name" value="RNI-like"/>
    <property type="match status" value="1"/>
</dbReference>
<evidence type="ECO:0000256" key="2">
    <source>
        <dbReference type="SAM" id="MobiDB-lite"/>
    </source>
</evidence>
<dbReference type="Gene3D" id="3.80.10.10">
    <property type="entry name" value="Ribonuclease Inhibitor"/>
    <property type="match status" value="2"/>
</dbReference>
<evidence type="ECO:0000256" key="1">
    <source>
        <dbReference type="ARBA" id="ARBA00004430"/>
    </source>
</evidence>
<dbReference type="InterPro" id="IPR032675">
    <property type="entry name" value="LRR_dom_sf"/>
</dbReference>
<organism evidence="3 4">
    <name type="scientific">Edaphochlamys debaryana</name>
    <dbReference type="NCBI Taxonomy" id="47281"/>
    <lineage>
        <taxon>Eukaryota</taxon>
        <taxon>Viridiplantae</taxon>
        <taxon>Chlorophyta</taxon>
        <taxon>core chlorophytes</taxon>
        <taxon>Chlorophyceae</taxon>
        <taxon>CS clade</taxon>
        <taxon>Chlamydomonadales</taxon>
        <taxon>Chlamydomonadales incertae sedis</taxon>
        <taxon>Edaphochlamys</taxon>
    </lineage>
</organism>
<feature type="region of interest" description="Disordered" evidence="2">
    <location>
        <begin position="81"/>
        <end position="126"/>
    </location>
</feature>
<feature type="compositionally biased region" description="Low complexity" evidence="2">
    <location>
        <begin position="115"/>
        <end position="126"/>
    </location>
</feature>
<dbReference type="AlphaFoldDB" id="A0A836BS23"/>
<proteinExistence type="predicted"/>
<protein>
    <submittedName>
        <fullName evidence="3">Uncharacterized protein</fullName>
    </submittedName>
</protein>
<comment type="subcellular location">
    <subcellularLocation>
        <location evidence="1">Cytoplasm</location>
        <location evidence="1">Cytoskeleton</location>
        <location evidence="1">Cilium axoneme</location>
    </subcellularLocation>
</comment>
<feature type="compositionally biased region" description="Low complexity" evidence="2">
    <location>
        <begin position="785"/>
        <end position="800"/>
    </location>
</feature>
<feature type="region of interest" description="Disordered" evidence="2">
    <location>
        <begin position="785"/>
        <end position="810"/>
    </location>
</feature>
<gene>
    <name evidence="3" type="ORF">HYH03_014589</name>
</gene>
<dbReference type="GO" id="GO:0005930">
    <property type="term" value="C:axoneme"/>
    <property type="evidence" value="ECO:0007669"/>
    <property type="project" value="UniProtKB-SubCell"/>
</dbReference>
<keyword evidence="4" id="KW-1185">Reference proteome</keyword>
<comment type="caution">
    <text evidence="3">The sequence shown here is derived from an EMBL/GenBank/DDBJ whole genome shotgun (WGS) entry which is preliminary data.</text>
</comment>
<evidence type="ECO:0000313" key="3">
    <source>
        <dbReference type="EMBL" id="KAG2486790.1"/>
    </source>
</evidence>